<dbReference type="RefSeq" id="WP_188692465.1">
    <property type="nucleotide sequence ID" value="NZ_BMIR01000007.1"/>
</dbReference>
<keyword evidence="8 14" id="KW-0406">Ion transport</keyword>
<feature type="transmembrane region" description="Helical" evidence="14">
    <location>
        <begin position="56"/>
        <end position="75"/>
    </location>
</feature>
<evidence type="ECO:0000313" key="16">
    <source>
        <dbReference type="Proteomes" id="UP000628775"/>
    </source>
</evidence>
<dbReference type="Proteomes" id="UP000628775">
    <property type="component" value="Unassembled WGS sequence"/>
</dbReference>
<dbReference type="GO" id="GO:0140114">
    <property type="term" value="P:cellular detoxification of fluoride"/>
    <property type="evidence" value="ECO:0007669"/>
    <property type="project" value="UniProtKB-UniRule"/>
</dbReference>
<comment type="subcellular location">
    <subcellularLocation>
        <location evidence="1 14">Cell membrane</location>
        <topology evidence="1 14">Multi-pass membrane protein</topology>
    </subcellularLocation>
</comment>
<dbReference type="PANTHER" id="PTHR28259:SF16">
    <property type="entry name" value="FLUORIDE-SPECIFIC ION CHANNEL FLUC 2"/>
    <property type="match status" value="1"/>
</dbReference>
<comment type="activity regulation">
    <text evidence="14">Na(+) is not transported, but it plays an essential structural role and its presence is essential for fluoride channel function.</text>
</comment>
<dbReference type="AlphaFoldDB" id="A0A8J2YH09"/>
<dbReference type="NCBIfam" id="TIGR00494">
    <property type="entry name" value="crcB"/>
    <property type="match status" value="1"/>
</dbReference>
<evidence type="ECO:0000256" key="11">
    <source>
        <dbReference type="ARBA" id="ARBA00035120"/>
    </source>
</evidence>
<organism evidence="15 16">
    <name type="scientific">Pullulanibacillus camelliae</name>
    <dbReference type="NCBI Taxonomy" id="1707096"/>
    <lineage>
        <taxon>Bacteria</taxon>
        <taxon>Bacillati</taxon>
        <taxon>Bacillota</taxon>
        <taxon>Bacilli</taxon>
        <taxon>Bacillales</taxon>
        <taxon>Sporolactobacillaceae</taxon>
        <taxon>Pullulanibacillus</taxon>
    </lineage>
</organism>
<feature type="transmembrane region" description="Helical" evidence="14">
    <location>
        <begin position="6"/>
        <end position="22"/>
    </location>
</feature>
<evidence type="ECO:0000256" key="13">
    <source>
        <dbReference type="ARBA" id="ARBA00049940"/>
    </source>
</evidence>
<keyword evidence="10 14" id="KW-0407">Ion channel</keyword>
<dbReference type="GO" id="GO:0046872">
    <property type="term" value="F:metal ion binding"/>
    <property type="evidence" value="ECO:0007669"/>
    <property type="project" value="UniProtKB-KW"/>
</dbReference>
<keyword evidence="9 14" id="KW-0472">Membrane</keyword>
<accession>A0A8J2YH09</accession>
<dbReference type="Pfam" id="PF02537">
    <property type="entry name" value="CRCB"/>
    <property type="match status" value="1"/>
</dbReference>
<comment type="caution">
    <text evidence="15">The sequence shown here is derived from an EMBL/GenBank/DDBJ whole genome shotgun (WGS) entry which is preliminary data.</text>
</comment>
<protein>
    <recommendedName>
        <fullName evidence="14">Fluoride-specific ion channel FluC</fullName>
    </recommendedName>
</protein>
<name>A0A8J2YH09_9BACL</name>
<comment type="function">
    <text evidence="13 14">Fluoride-specific ion channel. Important for reducing fluoride concentration in the cell, thus reducing its toxicity.</text>
</comment>
<feature type="transmembrane region" description="Helical" evidence="14">
    <location>
        <begin position="29"/>
        <end position="50"/>
    </location>
</feature>
<feature type="binding site" evidence="14">
    <location>
        <position position="70"/>
    </location>
    <ligand>
        <name>Na(+)</name>
        <dbReference type="ChEBI" id="CHEBI:29101"/>
        <note>structural</note>
    </ligand>
</feature>
<keyword evidence="2 14" id="KW-0813">Transport</keyword>
<evidence type="ECO:0000256" key="12">
    <source>
        <dbReference type="ARBA" id="ARBA00035585"/>
    </source>
</evidence>
<evidence type="ECO:0000256" key="14">
    <source>
        <dbReference type="HAMAP-Rule" id="MF_00454"/>
    </source>
</evidence>
<comment type="similarity">
    <text evidence="11 14">Belongs to the fluoride channel Fluc/FEX (TC 1.A.43) family.</text>
</comment>
<evidence type="ECO:0000256" key="3">
    <source>
        <dbReference type="ARBA" id="ARBA00022475"/>
    </source>
</evidence>
<evidence type="ECO:0000256" key="4">
    <source>
        <dbReference type="ARBA" id="ARBA00022692"/>
    </source>
</evidence>
<evidence type="ECO:0000256" key="10">
    <source>
        <dbReference type="ARBA" id="ARBA00023303"/>
    </source>
</evidence>
<comment type="catalytic activity">
    <reaction evidence="12">
        <text>fluoride(in) = fluoride(out)</text>
        <dbReference type="Rhea" id="RHEA:76159"/>
        <dbReference type="ChEBI" id="CHEBI:17051"/>
    </reaction>
    <physiologicalReaction direction="left-to-right" evidence="12">
        <dbReference type="Rhea" id="RHEA:76160"/>
    </physiologicalReaction>
</comment>
<keyword evidence="7 14" id="KW-0915">Sodium</keyword>
<dbReference type="GO" id="GO:0005886">
    <property type="term" value="C:plasma membrane"/>
    <property type="evidence" value="ECO:0007669"/>
    <property type="project" value="UniProtKB-SubCell"/>
</dbReference>
<evidence type="ECO:0000256" key="5">
    <source>
        <dbReference type="ARBA" id="ARBA00022723"/>
    </source>
</evidence>
<keyword evidence="3 14" id="KW-1003">Cell membrane</keyword>
<feature type="transmembrane region" description="Helical" evidence="14">
    <location>
        <begin position="87"/>
        <end position="110"/>
    </location>
</feature>
<evidence type="ECO:0000256" key="1">
    <source>
        <dbReference type="ARBA" id="ARBA00004651"/>
    </source>
</evidence>
<evidence type="ECO:0000313" key="15">
    <source>
        <dbReference type="EMBL" id="GGE39553.1"/>
    </source>
</evidence>
<gene>
    <name evidence="14" type="primary">fluC</name>
    <name evidence="14" type="synonym">crcB</name>
    <name evidence="15" type="ORF">GCM10011391_17960</name>
</gene>
<keyword evidence="16" id="KW-1185">Reference proteome</keyword>
<keyword evidence="6 14" id="KW-1133">Transmembrane helix</keyword>
<dbReference type="HAMAP" id="MF_00454">
    <property type="entry name" value="FluC"/>
    <property type="match status" value="1"/>
</dbReference>
<evidence type="ECO:0000256" key="8">
    <source>
        <dbReference type="ARBA" id="ARBA00023065"/>
    </source>
</evidence>
<evidence type="ECO:0000256" key="6">
    <source>
        <dbReference type="ARBA" id="ARBA00022989"/>
    </source>
</evidence>
<proteinExistence type="inferred from homology"/>
<reference evidence="15" key="2">
    <citation type="submission" date="2020-09" db="EMBL/GenBank/DDBJ databases">
        <authorList>
            <person name="Sun Q."/>
            <person name="Zhou Y."/>
        </authorList>
    </citation>
    <scope>NUCLEOTIDE SEQUENCE</scope>
    <source>
        <strain evidence="15">CGMCC 1.15371</strain>
    </source>
</reference>
<evidence type="ECO:0000256" key="7">
    <source>
        <dbReference type="ARBA" id="ARBA00023053"/>
    </source>
</evidence>
<dbReference type="EMBL" id="BMIR01000007">
    <property type="protein sequence ID" value="GGE39553.1"/>
    <property type="molecule type" value="Genomic_DNA"/>
</dbReference>
<keyword evidence="4 14" id="KW-0812">Transmembrane</keyword>
<reference evidence="15" key="1">
    <citation type="journal article" date="2014" name="Int. J. Syst. Evol. Microbiol.">
        <title>Complete genome sequence of Corynebacterium casei LMG S-19264T (=DSM 44701T), isolated from a smear-ripened cheese.</title>
        <authorList>
            <consortium name="US DOE Joint Genome Institute (JGI-PGF)"/>
            <person name="Walter F."/>
            <person name="Albersmeier A."/>
            <person name="Kalinowski J."/>
            <person name="Ruckert C."/>
        </authorList>
    </citation>
    <scope>NUCLEOTIDE SEQUENCE</scope>
    <source>
        <strain evidence="15">CGMCC 1.15371</strain>
    </source>
</reference>
<evidence type="ECO:0000256" key="2">
    <source>
        <dbReference type="ARBA" id="ARBA00022448"/>
    </source>
</evidence>
<dbReference type="GO" id="GO:0062054">
    <property type="term" value="F:fluoride channel activity"/>
    <property type="evidence" value="ECO:0007669"/>
    <property type="project" value="UniProtKB-UniRule"/>
</dbReference>
<feature type="binding site" evidence="14">
    <location>
        <position position="67"/>
    </location>
    <ligand>
        <name>Na(+)</name>
        <dbReference type="ChEBI" id="CHEBI:29101"/>
        <note>structural</note>
    </ligand>
</feature>
<evidence type="ECO:0000256" key="9">
    <source>
        <dbReference type="ARBA" id="ARBA00023136"/>
    </source>
</evidence>
<sequence length="114" mass="13015">MPYAIYVIIGAFFGAIARFWFSKLFNKEAFPWGTLIVNLVGAFLLGLLTGSHQHKYINMMLGTGFMGAFTTFSTFKVENLALHLKKLWRPLTFYVVITYGLGIFLAWLGYWMGQ</sequence>
<dbReference type="InterPro" id="IPR003691">
    <property type="entry name" value="FluC"/>
</dbReference>
<dbReference type="PANTHER" id="PTHR28259">
    <property type="entry name" value="FLUORIDE EXPORT PROTEIN 1-RELATED"/>
    <property type="match status" value="1"/>
</dbReference>
<keyword evidence="5 14" id="KW-0479">Metal-binding</keyword>